<dbReference type="Pfam" id="PF04082">
    <property type="entry name" value="Fungal_trans"/>
    <property type="match status" value="1"/>
</dbReference>
<comment type="subcellular location">
    <subcellularLocation>
        <location evidence="1">Nucleus</location>
    </subcellularLocation>
</comment>
<dbReference type="SMART" id="SM00906">
    <property type="entry name" value="Fungal_trans"/>
    <property type="match status" value="1"/>
</dbReference>
<dbReference type="GO" id="GO:0008270">
    <property type="term" value="F:zinc ion binding"/>
    <property type="evidence" value="ECO:0007669"/>
    <property type="project" value="InterPro"/>
</dbReference>
<keyword evidence="5" id="KW-1185">Reference proteome</keyword>
<dbReference type="GO" id="GO:0005634">
    <property type="term" value="C:nucleus"/>
    <property type="evidence" value="ECO:0007669"/>
    <property type="project" value="UniProtKB-SubCell"/>
</dbReference>
<organism evidence="4 5">
    <name type="scientific">Monilinia fructigena</name>
    <dbReference type="NCBI Taxonomy" id="38457"/>
    <lineage>
        <taxon>Eukaryota</taxon>
        <taxon>Fungi</taxon>
        <taxon>Dikarya</taxon>
        <taxon>Ascomycota</taxon>
        <taxon>Pezizomycotina</taxon>
        <taxon>Leotiomycetes</taxon>
        <taxon>Helotiales</taxon>
        <taxon>Sclerotiniaceae</taxon>
        <taxon>Monilinia</taxon>
    </lineage>
</organism>
<sequence>MDNTKRSAQREREERVHPHYNKLAGTKDSILNDLGAMKDAWVDDQDQLDITLPPATTSYRPCLLGGLTEPPDRAAILASLPTRLEADRLIERCFQSYNSSIPACSDITRPVYLMVETLLCYTFIEYSYERDGDMVTWLLSGTIMRLALQQGYHHDPEQHAGLTVFESEMRRRVWIIVIQHELLFSVQIGLPKPIKFAECDTKEPRNLRVEELSEDMTVLPPSRPDTENTYNCYQRVKFAIMRAYGYVIEFLHIVEPQPYIELGTLSQMKNETPAAITEKFFLQKFYYKGILLLHRKYCMHEASQPGGILEHMKWWQFSITNHDFLLAAMIMCLDLNTNQRVDPRSGQMCYCAVAERAKLDALLNARDIWGKIAGECIDAKRAVGILSSLIRRLTVKVENDAVLNSNPDPIEQPPSFTSGLGVGASSNTNIPMPITSPEMGDPLYMSMIPENMFDTGGIFGTSGGQVDVPRNLDWDAWD</sequence>
<evidence type="ECO:0000313" key="5">
    <source>
        <dbReference type="Proteomes" id="UP000249056"/>
    </source>
</evidence>
<dbReference type="InterPro" id="IPR050613">
    <property type="entry name" value="Sec_Metabolite_Reg"/>
</dbReference>
<name>A0A395IM46_9HELO</name>
<protein>
    <recommendedName>
        <fullName evidence="3">Xylanolytic transcriptional activator regulatory domain-containing protein</fullName>
    </recommendedName>
</protein>
<keyword evidence="2" id="KW-0539">Nucleus</keyword>
<evidence type="ECO:0000256" key="2">
    <source>
        <dbReference type="ARBA" id="ARBA00023242"/>
    </source>
</evidence>
<dbReference type="Proteomes" id="UP000249056">
    <property type="component" value="Unassembled WGS sequence"/>
</dbReference>
<dbReference type="InterPro" id="IPR007219">
    <property type="entry name" value="XnlR_reg_dom"/>
</dbReference>
<dbReference type="OrthoDB" id="762982at2759"/>
<evidence type="ECO:0000313" key="4">
    <source>
        <dbReference type="EMBL" id="RAL61367.1"/>
    </source>
</evidence>
<dbReference type="GO" id="GO:0003677">
    <property type="term" value="F:DNA binding"/>
    <property type="evidence" value="ECO:0007669"/>
    <property type="project" value="InterPro"/>
</dbReference>
<feature type="domain" description="Xylanolytic transcriptional activator regulatory" evidence="3">
    <location>
        <begin position="136"/>
        <end position="210"/>
    </location>
</feature>
<dbReference type="PANTHER" id="PTHR31001">
    <property type="entry name" value="UNCHARACTERIZED TRANSCRIPTIONAL REGULATORY PROTEIN"/>
    <property type="match status" value="1"/>
</dbReference>
<reference evidence="4 5" key="1">
    <citation type="submission" date="2018-06" db="EMBL/GenBank/DDBJ databases">
        <title>Genome Sequence of the Brown Rot Fungal Pathogen Monilinia fructigena.</title>
        <authorList>
            <person name="Landi L."/>
            <person name="De Miccolis Angelini R.M."/>
            <person name="Pollastro S."/>
            <person name="Abate D."/>
            <person name="Faretra F."/>
            <person name="Romanazzi G."/>
        </authorList>
    </citation>
    <scope>NUCLEOTIDE SEQUENCE [LARGE SCALE GENOMIC DNA]</scope>
    <source>
        <strain evidence="4 5">Mfrg269</strain>
    </source>
</reference>
<evidence type="ECO:0000256" key="1">
    <source>
        <dbReference type="ARBA" id="ARBA00004123"/>
    </source>
</evidence>
<evidence type="ECO:0000259" key="3">
    <source>
        <dbReference type="SMART" id="SM00906"/>
    </source>
</evidence>
<proteinExistence type="predicted"/>
<dbReference type="GO" id="GO:0006351">
    <property type="term" value="P:DNA-templated transcription"/>
    <property type="evidence" value="ECO:0007669"/>
    <property type="project" value="InterPro"/>
</dbReference>
<dbReference type="CDD" id="cd12148">
    <property type="entry name" value="fungal_TF_MHR"/>
    <property type="match status" value="1"/>
</dbReference>
<gene>
    <name evidence="4" type="ORF">DID88_009502</name>
</gene>
<dbReference type="EMBL" id="QKRW01000032">
    <property type="protein sequence ID" value="RAL61367.1"/>
    <property type="molecule type" value="Genomic_DNA"/>
</dbReference>
<comment type="caution">
    <text evidence="4">The sequence shown here is derived from an EMBL/GenBank/DDBJ whole genome shotgun (WGS) entry which is preliminary data.</text>
</comment>
<dbReference type="AlphaFoldDB" id="A0A395IM46"/>
<accession>A0A395IM46</accession>
<dbReference type="PANTHER" id="PTHR31001:SF49">
    <property type="entry name" value="ZN(II)2CYS6 TRANSCRIPTION FACTOR (EUROFUNG)"/>
    <property type="match status" value="1"/>
</dbReference>